<dbReference type="Pfam" id="PF05670">
    <property type="entry name" value="NFACT-R_1"/>
    <property type="match status" value="1"/>
</dbReference>
<keyword evidence="2" id="KW-0175">Coiled coil</keyword>
<dbReference type="PANTHER" id="PTHR13049:SF2">
    <property type="entry name" value="COILED-COIL DOMAIN-CONTAINING PROTEIN 25"/>
    <property type="match status" value="1"/>
</dbReference>
<feature type="domain" description="NFACT RNA-binding" evidence="3">
    <location>
        <begin position="1"/>
        <end position="117"/>
    </location>
</feature>
<dbReference type="PhylomeDB" id="A0A061AXT4"/>
<dbReference type="EMBL" id="LK052894">
    <property type="protein sequence ID" value="CDR42381.1"/>
    <property type="molecule type" value="Genomic_DNA"/>
</dbReference>
<organism evidence="4">
    <name type="scientific">Cyberlindnera fabianii</name>
    <name type="common">Yeast</name>
    <name type="synonym">Hansenula fabianii</name>
    <dbReference type="NCBI Taxonomy" id="36022"/>
    <lineage>
        <taxon>Eukaryota</taxon>
        <taxon>Fungi</taxon>
        <taxon>Dikarya</taxon>
        <taxon>Ascomycota</taxon>
        <taxon>Saccharomycotina</taxon>
        <taxon>Saccharomycetes</taxon>
        <taxon>Phaffomycetales</taxon>
        <taxon>Phaffomycetaceae</taxon>
        <taxon>Cyberlindnera</taxon>
    </lineage>
</organism>
<evidence type="ECO:0000313" key="4">
    <source>
        <dbReference type="EMBL" id="CDR42381.1"/>
    </source>
</evidence>
<dbReference type="AlphaFoldDB" id="A0A061AXT4"/>
<protein>
    <submittedName>
        <fullName evidence="4">CYFA0S09e02388g1_1</fullName>
    </submittedName>
</protein>
<evidence type="ECO:0000256" key="2">
    <source>
        <dbReference type="SAM" id="Coils"/>
    </source>
</evidence>
<dbReference type="InterPro" id="IPR008532">
    <property type="entry name" value="NFACT_RNA-bd"/>
</dbReference>
<evidence type="ECO:0000259" key="3">
    <source>
        <dbReference type="Pfam" id="PF05670"/>
    </source>
</evidence>
<dbReference type="VEuPathDB" id="FungiDB:BON22_2659"/>
<reference evidence="4" key="1">
    <citation type="journal article" date="2014" name="Genome Announc.">
        <title>Genome sequence of the yeast Cyberlindnera fabianii (Hansenula fabianii).</title>
        <authorList>
            <person name="Freel K.C."/>
            <person name="Sarilar V."/>
            <person name="Neuveglise C."/>
            <person name="Devillers H."/>
            <person name="Friedrich A."/>
            <person name="Schacherer J."/>
        </authorList>
    </citation>
    <scope>NUCLEOTIDE SEQUENCE</scope>
    <source>
        <strain evidence="4">YJS4271</strain>
    </source>
</reference>
<name>A0A061AXT4_CYBFA</name>
<sequence length="217" mass="25428">MVYYYRSIGSDHSFESDPRFVYMGKDKHENEDLIKFGFEEDVWFHTDTLSSAHVYLRLNPGENWENIPEGLLIDCAQLTKANSIQGNKRDNVTIIYTPWANLRKSKGMAEGEVSFRNPKRVKKIHIQFKDNAILNRLKKTREELVGRNLLIAARNARDKDAVQRALQAKREEKAAAEAEKRRAVEEKKRQESLYDDIFTEEEVEKASNKRRMNEDFM</sequence>
<proteinExistence type="inferred from homology"/>
<comment type="similarity">
    <text evidence="1">Belongs to the CCDC25 family.</text>
</comment>
<dbReference type="OrthoDB" id="200398at2759"/>
<accession>A0A061AXT4</accession>
<dbReference type="PANTHER" id="PTHR13049">
    <property type="entry name" value="DUF814-RELATED"/>
    <property type="match status" value="1"/>
</dbReference>
<feature type="coiled-coil region" evidence="2">
    <location>
        <begin position="159"/>
        <end position="193"/>
    </location>
</feature>
<dbReference type="InterPro" id="IPR039730">
    <property type="entry name" value="Jlp2/Ccd25"/>
</dbReference>
<evidence type="ECO:0000256" key="1">
    <source>
        <dbReference type="ARBA" id="ARBA00008998"/>
    </source>
</evidence>
<gene>
    <name evidence="4" type="ORF">CYFA0S_09e02388g</name>
</gene>